<gene>
    <name evidence="2" type="ORF">GCM10010307_48270</name>
</gene>
<feature type="compositionally biased region" description="Basic residues" evidence="1">
    <location>
        <begin position="80"/>
        <end position="93"/>
    </location>
</feature>
<evidence type="ECO:0000313" key="2">
    <source>
        <dbReference type="EMBL" id="GAA2644161.1"/>
    </source>
</evidence>
<keyword evidence="3" id="KW-1185">Reference proteome</keyword>
<evidence type="ECO:0000256" key="1">
    <source>
        <dbReference type="SAM" id="MobiDB-lite"/>
    </source>
</evidence>
<evidence type="ECO:0000313" key="3">
    <source>
        <dbReference type="Proteomes" id="UP001500151"/>
    </source>
</evidence>
<accession>A0ABN3R5Y0</accession>
<feature type="region of interest" description="Disordered" evidence="1">
    <location>
        <begin position="75"/>
        <end position="126"/>
    </location>
</feature>
<proteinExistence type="predicted"/>
<feature type="compositionally biased region" description="Low complexity" evidence="1">
    <location>
        <begin position="109"/>
        <end position="126"/>
    </location>
</feature>
<dbReference type="Proteomes" id="UP001500151">
    <property type="component" value="Unassembled WGS sequence"/>
</dbReference>
<dbReference type="EMBL" id="BAAASJ010000053">
    <property type="protein sequence ID" value="GAA2644161.1"/>
    <property type="molecule type" value="Genomic_DNA"/>
</dbReference>
<protein>
    <submittedName>
        <fullName evidence="2">Uncharacterized protein</fullName>
    </submittedName>
</protein>
<sequence length="126" mass="13523">MVFGFYQPVLTSTLPPGWVGDSPAVGKPAMIAPRWDAGKYLSNPTGGGNPAKKGAASFSYLATLVYSTKSTAPERGVAAHIRRPTPHWPRRSRPTATRRSPGRHRPPHCTACSWTASAARTTARGR</sequence>
<comment type="caution">
    <text evidence="2">The sequence shown here is derived from an EMBL/GenBank/DDBJ whole genome shotgun (WGS) entry which is preliminary data.</text>
</comment>
<organism evidence="2 3">
    <name type="scientific">Streptomyces vastus</name>
    <dbReference type="NCBI Taxonomy" id="285451"/>
    <lineage>
        <taxon>Bacteria</taxon>
        <taxon>Bacillati</taxon>
        <taxon>Actinomycetota</taxon>
        <taxon>Actinomycetes</taxon>
        <taxon>Kitasatosporales</taxon>
        <taxon>Streptomycetaceae</taxon>
        <taxon>Streptomyces</taxon>
    </lineage>
</organism>
<name>A0ABN3R5Y0_9ACTN</name>
<reference evidence="2 3" key="1">
    <citation type="journal article" date="2019" name="Int. J. Syst. Evol. Microbiol.">
        <title>The Global Catalogue of Microorganisms (GCM) 10K type strain sequencing project: providing services to taxonomists for standard genome sequencing and annotation.</title>
        <authorList>
            <consortium name="The Broad Institute Genomics Platform"/>
            <consortium name="The Broad Institute Genome Sequencing Center for Infectious Disease"/>
            <person name="Wu L."/>
            <person name="Ma J."/>
        </authorList>
    </citation>
    <scope>NUCLEOTIDE SEQUENCE [LARGE SCALE GENOMIC DNA]</scope>
    <source>
        <strain evidence="2 3">JCM 4524</strain>
    </source>
</reference>